<dbReference type="SMART" id="SM00460">
    <property type="entry name" value="TGc"/>
    <property type="match status" value="1"/>
</dbReference>
<keyword evidence="3" id="KW-1185">Reference proteome</keyword>
<dbReference type="SUPFAM" id="SSF54001">
    <property type="entry name" value="Cysteine proteinases"/>
    <property type="match status" value="1"/>
</dbReference>
<evidence type="ECO:0000313" key="3">
    <source>
        <dbReference type="Proteomes" id="UP000197361"/>
    </source>
</evidence>
<reference evidence="2 3" key="1">
    <citation type="journal article" date="2010" name="Int. J. Syst. Evol. Microbiol.">
        <title>Sphingopyxis bauzanensis sp. nov., a psychrophilic bacterium isolated from soil.</title>
        <authorList>
            <person name="Zhang D.C."/>
            <person name="Liu H.C."/>
            <person name="Xin Y.H."/>
            <person name="Zhou Y.G."/>
            <person name="Schinner F."/>
            <person name="Margesin R."/>
        </authorList>
    </citation>
    <scope>NUCLEOTIDE SEQUENCE [LARGE SCALE GENOMIC DNA]</scope>
    <source>
        <strain evidence="2 3">DSM 22271</strain>
    </source>
</reference>
<sequence>MKLAITAALDYRLGDPVDLMLHIEAAAIPEQLIVNAVLDVGNCEYFARVAAQDMIGDRIWLRRGGELNVRYRTTVEIQRDLTDYRTLDKVPMHRLPGETVQYLNESRYCPANKFIHFVQDEFGDVEGGAKIGRMRDWIETHFTYVSGSSDAETGALDSFVERQGVCRDYAHVMVSLARAAAIPARIVSVYALGVEPQDFHAVAEVFLGGAWHLVDATGMAKAGEMAKIAVGRDAADISFLTAYGEIEMLNQRVTVEAVA</sequence>
<dbReference type="OrthoDB" id="5438043at2"/>
<dbReference type="Gene3D" id="2.60.40.2250">
    <property type="match status" value="1"/>
</dbReference>
<dbReference type="Gene3D" id="3.10.620.30">
    <property type="match status" value="1"/>
</dbReference>
<dbReference type="Pfam" id="PF01841">
    <property type="entry name" value="Transglut_core"/>
    <property type="match status" value="1"/>
</dbReference>
<dbReference type="RefSeq" id="WP_088439996.1">
    <property type="nucleotide sequence ID" value="NZ_BMMC01000004.1"/>
</dbReference>
<dbReference type="EMBL" id="NISK01000001">
    <property type="protein sequence ID" value="OWQ99255.1"/>
    <property type="molecule type" value="Genomic_DNA"/>
</dbReference>
<dbReference type="InterPro" id="IPR002931">
    <property type="entry name" value="Transglutaminase-like"/>
</dbReference>
<accession>A0A246K176</accession>
<protein>
    <submittedName>
        <fullName evidence="2">Transglutaminase</fullName>
    </submittedName>
</protein>
<proteinExistence type="predicted"/>
<dbReference type="Proteomes" id="UP000197361">
    <property type="component" value="Unassembled WGS sequence"/>
</dbReference>
<name>A0A246K176_9SPHN</name>
<evidence type="ECO:0000259" key="1">
    <source>
        <dbReference type="SMART" id="SM00460"/>
    </source>
</evidence>
<dbReference type="PANTHER" id="PTHR33490:SF12">
    <property type="entry name" value="BLL5557 PROTEIN"/>
    <property type="match status" value="1"/>
</dbReference>
<comment type="caution">
    <text evidence="2">The sequence shown here is derived from an EMBL/GenBank/DDBJ whole genome shotgun (WGS) entry which is preliminary data.</text>
</comment>
<dbReference type="InterPro" id="IPR038765">
    <property type="entry name" value="Papain-like_cys_pep_sf"/>
</dbReference>
<organism evidence="2 3">
    <name type="scientific">Sphingopyxis bauzanensis</name>
    <dbReference type="NCBI Taxonomy" id="651663"/>
    <lineage>
        <taxon>Bacteria</taxon>
        <taxon>Pseudomonadati</taxon>
        <taxon>Pseudomonadota</taxon>
        <taxon>Alphaproteobacteria</taxon>
        <taxon>Sphingomonadales</taxon>
        <taxon>Sphingomonadaceae</taxon>
        <taxon>Sphingopyxis</taxon>
    </lineage>
</organism>
<gene>
    <name evidence="2" type="ORF">CDQ92_03590</name>
</gene>
<evidence type="ECO:0000313" key="2">
    <source>
        <dbReference type="EMBL" id="OWQ99255.1"/>
    </source>
</evidence>
<feature type="domain" description="Transglutaminase-like" evidence="1">
    <location>
        <begin position="158"/>
        <end position="218"/>
    </location>
</feature>
<dbReference type="AlphaFoldDB" id="A0A246K176"/>
<dbReference type="PANTHER" id="PTHR33490">
    <property type="entry name" value="BLR5614 PROTEIN-RELATED"/>
    <property type="match status" value="1"/>
</dbReference>